<feature type="domain" description="HTH marR-type" evidence="5">
    <location>
        <begin position="9"/>
        <end position="143"/>
    </location>
</feature>
<dbReference type="Pfam" id="PF01047">
    <property type="entry name" value="MarR"/>
    <property type="match status" value="1"/>
</dbReference>
<proteinExistence type="predicted"/>
<keyword evidence="2" id="KW-0238">DNA-binding</keyword>
<dbReference type="PANTHER" id="PTHR33164">
    <property type="entry name" value="TRANSCRIPTIONAL REGULATOR, MARR FAMILY"/>
    <property type="match status" value="1"/>
</dbReference>
<dbReference type="AlphaFoldDB" id="A0A0B4EGY9"/>
<sequence>MTSNLDPDARSSYRLITLAARLIQRRQDDALAPLGLTRAAVIALEGLTGGPLNQEQLADAIRVQSQTLGRVLARLESAGLITRTRHASDRRQLKVELTDAGLAAVDAARQAEINAYPDDPDIAWKALREELTKFVQAVPPGRDTGVLPFAPPEHRAGHAHRPPPGRAGGLRGWEQPRQN</sequence>
<evidence type="ECO:0000256" key="3">
    <source>
        <dbReference type="ARBA" id="ARBA00023163"/>
    </source>
</evidence>
<accession>A0A0B4EGY9</accession>
<evidence type="ECO:0000313" key="6">
    <source>
        <dbReference type="EMBL" id="KIC65908.1"/>
    </source>
</evidence>
<keyword evidence="1" id="KW-0805">Transcription regulation</keyword>
<dbReference type="RefSeq" id="WP_043453995.1">
    <property type="nucleotide sequence ID" value="NZ_JBFBKS010000005.1"/>
</dbReference>
<dbReference type="InterPro" id="IPR036390">
    <property type="entry name" value="WH_DNA-bd_sf"/>
</dbReference>
<comment type="caution">
    <text evidence="6">The sequence shown here is derived from an EMBL/GenBank/DDBJ whole genome shotgun (WGS) entry which is preliminary data.</text>
</comment>
<dbReference type="SUPFAM" id="SSF46785">
    <property type="entry name" value="Winged helix' DNA-binding domain"/>
    <property type="match status" value="1"/>
</dbReference>
<name>A0A0B4EGY9_PSEPS</name>
<dbReference type="PROSITE" id="PS50995">
    <property type="entry name" value="HTH_MARR_2"/>
    <property type="match status" value="1"/>
</dbReference>
<evidence type="ECO:0000256" key="1">
    <source>
        <dbReference type="ARBA" id="ARBA00023015"/>
    </source>
</evidence>
<evidence type="ECO:0000256" key="2">
    <source>
        <dbReference type="ARBA" id="ARBA00023125"/>
    </source>
</evidence>
<gene>
    <name evidence="6" type="ORF">RM50_14495</name>
</gene>
<dbReference type="InterPro" id="IPR039422">
    <property type="entry name" value="MarR/SlyA-like"/>
</dbReference>
<dbReference type="EMBL" id="JWTB01000027">
    <property type="protein sequence ID" value="KIC65908.1"/>
    <property type="molecule type" value="Genomic_DNA"/>
</dbReference>
<evidence type="ECO:0000259" key="5">
    <source>
        <dbReference type="PROSITE" id="PS50995"/>
    </source>
</evidence>
<dbReference type="InterPro" id="IPR000835">
    <property type="entry name" value="HTH_MarR-typ"/>
</dbReference>
<dbReference type="SMART" id="SM00347">
    <property type="entry name" value="HTH_MARR"/>
    <property type="match status" value="1"/>
</dbReference>
<organism evidence="6 7">
    <name type="scientific">Pseudarthrobacter phenanthrenivorans</name>
    <name type="common">Arthrobacter phenanthrenivorans</name>
    <dbReference type="NCBI Taxonomy" id="361575"/>
    <lineage>
        <taxon>Bacteria</taxon>
        <taxon>Bacillati</taxon>
        <taxon>Actinomycetota</taxon>
        <taxon>Actinomycetes</taxon>
        <taxon>Micrococcales</taxon>
        <taxon>Micrococcaceae</taxon>
        <taxon>Pseudarthrobacter</taxon>
    </lineage>
</organism>
<reference evidence="6 7" key="1">
    <citation type="submission" date="2014-12" db="EMBL/GenBank/DDBJ databases">
        <title>Genome sequencing of Arthrobacter phenanthrenivorans SWC37.</title>
        <authorList>
            <person name="Tan P.W."/>
            <person name="Chan K.-G."/>
        </authorList>
    </citation>
    <scope>NUCLEOTIDE SEQUENCE [LARGE SCALE GENOMIC DNA]</scope>
    <source>
        <strain evidence="6 7">SWC37</strain>
    </source>
</reference>
<dbReference type="GO" id="GO:0003700">
    <property type="term" value="F:DNA-binding transcription factor activity"/>
    <property type="evidence" value="ECO:0007669"/>
    <property type="project" value="InterPro"/>
</dbReference>
<dbReference type="InterPro" id="IPR036388">
    <property type="entry name" value="WH-like_DNA-bd_sf"/>
</dbReference>
<dbReference type="InterPro" id="IPR023187">
    <property type="entry name" value="Tscrpt_reg_MarR-type_CS"/>
</dbReference>
<keyword evidence="3" id="KW-0804">Transcription</keyword>
<dbReference type="PANTHER" id="PTHR33164:SF64">
    <property type="entry name" value="TRANSCRIPTIONAL REGULATOR SLYA"/>
    <property type="match status" value="1"/>
</dbReference>
<dbReference type="OrthoDB" id="4462574at2"/>
<feature type="region of interest" description="Disordered" evidence="4">
    <location>
        <begin position="142"/>
        <end position="179"/>
    </location>
</feature>
<evidence type="ECO:0000313" key="7">
    <source>
        <dbReference type="Proteomes" id="UP000031196"/>
    </source>
</evidence>
<dbReference type="GO" id="GO:0003677">
    <property type="term" value="F:DNA binding"/>
    <property type="evidence" value="ECO:0007669"/>
    <property type="project" value="UniProtKB-KW"/>
</dbReference>
<dbReference type="GO" id="GO:0006950">
    <property type="term" value="P:response to stress"/>
    <property type="evidence" value="ECO:0007669"/>
    <property type="project" value="TreeGrafter"/>
</dbReference>
<dbReference type="PROSITE" id="PS01117">
    <property type="entry name" value="HTH_MARR_1"/>
    <property type="match status" value="1"/>
</dbReference>
<dbReference type="PRINTS" id="PR00598">
    <property type="entry name" value="HTHMARR"/>
</dbReference>
<dbReference type="Gene3D" id="1.10.10.10">
    <property type="entry name" value="Winged helix-like DNA-binding domain superfamily/Winged helix DNA-binding domain"/>
    <property type="match status" value="1"/>
</dbReference>
<evidence type="ECO:0000256" key="4">
    <source>
        <dbReference type="SAM" id="MobiDB-lite"/>
    </source>
</evidence>
<dbReference type="Proteomes" id="UP000031196">
    <property type="component" value="Unassembled WGS sequence"/>
</dbReference>
<protein>
    <submittedName>
        <fullName evidence="6">MarR family transcriptional regulator</fullName>
    </submittedName>
</protein>